<evidence type="ECO:0000313" key="3">
    <source>
        <dbReference type="Proteomes" id="UP001589891"/>
    </source>
</evidence>
<dbReference type="EMBL" id="JBHLSS010000145">
    <property type="protein sequence ID" value="MFC0711987.1"/>
    <property type="molecule type" value="Genomic_DNA"/>
</dbReference>
<comment type="caution">
    <text evidence="2">The sequence shown here is derived from an EMBL/GenBank/DDBJ whole genome shotgun (WGS) entry which is preliminary data.</text>
</comment>
<keyword evidence="3" id="KW-1185">Reference proteome</keyword>
<keyword evidence="1" id="KW-1133">Transmembrane helix</keyword>
<proteinExistence type="predicted"/>
<dbReference type="RefSeq" id="WP_376949203.1">
    <property type="nucleotide sequence ID" value="NZ_CP171449.1"/>
</dbReference>
<protein>
    <submittedName>
        <fullName evidence="2">Uncharacterized protein</fullName>
    </submittedName>
</protein>
<gene>
    <name evidence="2" type="ORF">ACFFGX_21390</name>
</gene>
<accession>A0ABV6SR29</accession>
<evidence type="ECO:0000313" key="2">
    <source>
        <dbReference type="EMBL" id="MFC0711987.1"/>
    </source>
</evidence>
<name>A0ABV6SR29_AZOPA</name>
<reference evidence="2 3" key="1">
    <citation type="submission" date="2024-09" db="EMBL/GenBank/DDBJ databases">
        <authorList>
            <person name="Sun Q."/>
            <person name="Mori K."/>
        </authorList>
    </citation>
    <scope>NUCLEOTIDE SEQUENCE [LARGE SCALE GENOMIC DNA]</scope>
    <source>
        <strain evidence="2 3">NCAIM B.01794</strain>
    </source>
</reference>
<evidence type="ECO:0000256" key="1">
    <source>
        <dbReference type="SAM" id="Phobius"/>
    </source>
</evidence>
<sequence length="66" mass="6849">MAASPAWAGLSSPGGSLAGSPLGGVLGGWLGLQPLFLLFVPLFLGFLLRPLPQHLQPALCARRISR</sequence>
<keyword evidence="1" id="KW-0812">Transmembrane</keyword>
<organism evidence="2 3">
    <name type="scientific">Azorhizophilus paspali</name>
    <name type="common">Azotobacter paspali</name>
    <dbReference type="NCBI Taxonomy" id="69963"/>
    <lineage>
        <taxon>Bacteria</taxon>
        <taxon>Pseudomonadati</taxon>
        <taxon>Pseudomonadota</taxon>
        <taxon>Gammaproteobacteria</taxon>
        <taxon>Pseudomonadales</taxon>
        <taxon>Pseudomonadaceae</taxon>
        <taxon>Azorhizophilus</taxon>
    </lineage>
</organism>
<keyword evidence="1" id="KW-0472">Membrane</keyword>
<feature type="transmembrane region" description="Helical" evidence="1">
    <location>
        <begin position="28"/>
        <end position="48"/>
    </location>
</feature>
<dbReference type="Proteomes" id="UP001589891">
    <property type="component" value="Unassembled WGS sequence"/>
</dbReference>